<organism evidence="2 3">
    <name type="scientific">Lachnospira hominis</name>
    <name type="common">ex Liu et al. 2021</name>
    <dbReference type="NCBI Taxonomy" id="2763051"/>
    <lineage>
        <taxon>Bacteria</taxon>
        <taxon>Bacillati</taxon>
        <taxon>Bacillota</taxon>
        <taxon>Clostridia</taxon>
        <taxon>Lachnospirales</taxon>
        <taxon>Lachnospiraceae</taxon>
        <taxon>Lachnospira</taxon>
    </lineage>
</organism>
<dbReference type="RefSeq" id="WP_021866778.1">
    <property type="nucleotide sequence ID" value="NZ_JACOPD010000005.1"/>
</dbReference>
<dbReference type="SMART" id="SM00849">
    <property type="entry name" value="Lactamase_B"/>
    <property type="match status" value="1"/>
</dbReference>
<dbReference type="PANTHER" id="PTHR47619">
    <property type="entry name" value="METALLO-HYDROLASE YYCJ-RELATED"/>
    <property type="match status" value="1"/>
</dbReference>
<sequence>MRLMTIASGSSGNCIYVGSGNTHILIDSGISRKKIADGLALAGLSMKDISAVFVTHEHIDHIKGLGVISRKDSIPIYSTKGTIRGIKECSSLGEMDESLFNEINADADVFVNDLQIHPFKVSHDANEPVAYTVKCKEKKIGIATDLGFYDDYIVDNIKGSQAMLIEANHDVNLLQVGSYPYYLKQRILSNKGHLSNETSGHLIDSLLENDVKNIFLGHLSKENNYDKLAYETVRLEIDMSDSEYRADDFDITVANRDIPSKIVEI</sequence>
<keyword evidence="3" id="KW-1185">Reference proteome</keyword>
<feature type="domain" description="Metallo-beta-lactamase" evidence="1">
    <location>
        <begin position="11"/>
        <end position="193"/>
    </location>
</feature>
<dbReference type="PANTHER" id="PTHR47619:SF1">
    <property type="entry name" value="EXODEOXYRIBONUCLEASE WALJ"/>
    <property type="match status" value="1"/>
</dbReference>
<evidence type="ECO:0000313" key="3">
    <source>
        <dbReference type="Proteomes" id="UP000628463"/>
    </source>
</evidence>
<protein>
    <submittedName>
        <fullName evidence="2">MBL fold metallo-hydrolase</fullName>
    </submittedName>
</protein>
<dbReference type="InterPro" id="IPR001279">
    <property type="entry name" value="Metallo-B-lactamas"/>
</dbReference>
<gene>
    <name evidence="2" type="ORF">H8S01_08245</name>
</gene>
<evidence type="ECO:0000259" key="1">
    <source>
        <dbReference type="SMART" id="SM00849"/>
    </source>
</evidence>
<dbReference type="Proteomes" id="UP000628463">
    <property type="component" value="Unassembled WGS sequence"/>
</dbReference>
<evidence type="ECO:0000313" key="2">
    <source>
        <dbReference type="EMBL" id="MBC5680947.1"/>
    </source>
</evidence>
<reference evidence="2 3" key="1">
    <citation type="submission" date="2020-08" db="EMBL/GenBank/DDBJ databases">
        <title>Genome public.</title>
        <authorList>
            <person name="Liu C."/>
            <person name="Sun Q."/>
        </authorList>
    </citation>
    <scope>NUCLEOTIDE SEQUENCE [LARGE SCALE GENOMIC DNA]</scope>
    <source>
        <strain evidence="2 3">NSJ-43</strain>
    </source>
</reference>
<dbReference type="Gene3D" id="3.60.15.10">
    <property type="entry name" value="Ribonuclease Z/Hydroxyacylglutathione hydrolase-like"/>
    <property type="match status" value="1"/>
</dbReference>
<accession>A0ABR7G0I3</accession>
<dbReference type="InterPro" id="IPR036866">
    <property type="entry name" value="RibonucZ/Hydroxyglut_hydro"/>
</dbReference>
<name>A0ABR7G0I3_9FIRM</name>
<proteinExistence type="predicted"/>
<comment type="caution">
    <text evidence="2">The sequence shown here is derived from an EMBL/GenBank/DDBJ whole genome shotgun (WGS) entry which is preliminary data.</text>
</comment>
<dbReference type="Pfam" id="PF12706">
    <property type="entry name" value="Lactamase_B_2"/>
    <property type="match status" value="1"/>
</dbReference>
<dbReference type="InterPro" id="IPR052533">
    <property type="entry name" value="WalJ/YycJ-like"/>
</dbReference>
<dbReference type="SUPFAM" id="SSF56281">
    <property type="entry name" value="Metallo-hydrolase/oxidoreductase"/>
    <property type="match status" value="1"/>
</dbReference>
<dbReference type="EMBL" id="JACOPD010000005">
    <property type="protein sequence ID" value="MBC5680947.1"/>
    <property type="molecule type" value="Genomic_DNA"/>
</dbReference>